<evidence type="ECO:0000256" key="5">
    <source>
        <dbReference type="ARBA" id="ARBA00022692"/>
    </source>
</evidence>
<keyword evidence="4 12" id="KW-0808">Transferase</keyword>
<feature type="transmembrane region" description="Helical" evidence="13">
    <location>
        <begin position="174"/>
        <end position="195"/>
    </location>
</feature>
<feature type="transmembrane region" description="Helical" evidence="13">
    <location>
        <begin position="6"/>
        <end position="26"/>
    </location>
</feature>
<evidence type="ECO:0000256" key="6">
    <source>
        <dbReference type="ARBA" id="ARBA00022989"/>
    </source>
</evidence>
<evidence type="ECO:0000256" key="13">
    <source>
        <dbReference type="SAM" id="Phobius"/>
    </source>
</evidence>
<dbReference type="EC" id="2.7.8.5" evidence="11"/>
<dbReference type="NCBIfam" id="TIGR00560">
    <property type="entry name" value="pgsA"/>
    <property type="match status" value="1"/>
</dbReference>
<feature type="transmembrane region" description="Helical" evidence="13">
    <location>
        <begin position="38"/>
        <end position="62"/>
    </location>
</feature>
<dbReference type="PANTHER" id="PTHR14269">
    <property type="entry name" value="CDP-DIACYLGLYCEROL--GLYCEROL-3-PHOSPHATE 3-PHOSPHATIDYLTRANSFERASE-RELATED"/>
    <property type="match status" value="1"/>
</dbReference>
<dbReference type="RefSeq" id="WP_168104775.1">
    <property type="nucleotide sequence ID" value="NZ_CP051215.1"/>
</dbReference>
<dbReference type="GO" id="GO:0016020">
    <property type="term" value="C:membrane"/>
    <property type="evidence" value="ECO:0007669"/>
    <property type="project" value="UniProtKB-SubCell"/>
</dbReference>
<keyword evidence="10" id="KW-1208">Phospholipid metabolism</keyword>
<dbReference type="GO" id="GO:0008444">
    <property type="term" value="F:CDP-diacylglycerol-glycerol-3-phosphate 3-phosphatidyltransferase activity"/>
    <property type="evidence" value="ECO:0007669"/>
    <property type="project" value="UniProtKB-UniRule"/>
</dbReference>
<evidence type="ECO:0000256" key="3">
    <source>
        <dbReference type="ARBA" id="ARBA00022516"/>
    </source>
</evidence>
<keyword evidence="15" id="KW-1185">Reference proteome</keyword>
<comment type="similarity">
    <text evidence="2 12">Belongs to the CDP-alcohol phosphatidyltransferase class-I family.</text>
</comment>
<accession>A0A846U8U6</accession>
<protein>
    <recommendedName>
        <fullName evidence="11">CDP-diacylglycerol--glycerol-3-phosphate 3-phosphatidyltransferase</fullName>
        <ecNumber evidence="11">2.7.8.5</ecNumber>
    </recommendedName>
</protein>
<proteinExistence type="inferred from homology"/>
<evidence type="ECO:0000256" key="7">
    <source>
        <dbReference type="ARBA" id="ARBA00023098"/>
    </source>
</evidence>
<evidence type="ECO:0000256" key="4">
    <source>
        <dbReference type="ARBA" id="ARBA00022679"/>
    </source>
</evidence>
<evidence type="ECO:0000256" key="11">
    <source>
        <dbReference type="NCBIfam" id="TIGR00560"/>
    </source>
</evidence>
<keyword evidence="8 13" id="KW-0472">Membrane</keyword>
<evidence type="ECO:0000256" key="2">
    <source>
        <dbReference type="ARBA" id="ARBA00010441"/>
    </source>
</evidence>
<dbReference type="InterPro" id="IPR000462">
    <property type="entry name" value="CDP-OH_P_trans"/>
</dbReference>
<dbReference type="EMBL" id="JAAVVK010000001">
    <property type="protein sequence ID" value="NKE38303.1"/>
    <property type="molecule type" value="Genomic_DNA"/>
</dbReference>
<keyword evidence="3" id="KW-0444">Lipid biosynthesis</keyword>
<evidence type="ECO:0000256" key="1">
    <source>
        <dbReference type="ARBA" id="ARBA00004141"/>
    </source>
</evidence>
<keyword evidence="5 13" id="KW-0812">Transmembrane</keyword>
<reference evidence="14 15" key="1">
    <citation type="submission" date="2020-04" db="EMBL/GenBank/DDBJ databases">
        <title>Complete genome sequence of Spiroplasma platyhelix ATCC 51748, an insect isolate.</title>
        <authorList>
            <person name="Green E.A."/>
            <person name="Klassen J.L."/>
        </authorList>
    </citation>
    <scope>NUCLEOTIDE SEQUENCE [LARGE SCALE GENOMIC DNA]</scope>
    <source>
        <strain evidence="14 15">PALS-1</strain>
    </source>
</reference>
<dbReference type="AlphaFoldDB" id="A0A846U8U6"/>
<dbReference type="Proteomes" id="UP000584587">
    <property type="component" value="Unassembled WGS sequence"/>
</dbReference>
<evidence type="ECO:0000256" key="10">
    <source>
        <dbReference type="ARBA" id="ARBA00023264"/>
    </source>
</evidence>
<dbReference type="PROSITE" id="PS00379">
    <property type="entry name" value="CDP_ALCOHOL_P_TRANSF"/>
    <property type="match status" value="1"/>
</dbReference>
<keyword evidence="7" id="KW-0443">Lipid metabolism</keyword>
<organism evidence="14 15">
    <name type="scientific">Spiroplasma platyhelix PALS-1</name>
    <dbReference type="NCBI Taxonomy" id="1276218"/>
    <lineage>
        <taxon>Bacteria</taxon>
        <taxon>Bacillati</taxon>
        <taxon>Mycoplasmatota</taxon>
        <taxon>Mollicutes</taxon>
        <taxon>Entomoplasmatales</taxon>
        <taxon>Spiroplasmataceae</taxon>
        <taxon>Spiroplasma</taxon>
    </lineage>
</organism>
<comment type="subcellular location">
    <subcellularLocation>
        <location evidence="1">Membrane</location>
        <topology evidence="1">Multi-pass membrane protein</topology>
    </subcellularLocation>
</comment>
<evidence type="ECO:0000313" key="14">
    <source>
        <dbReference type="EMBL" id="NKE38303.1"/>
    </source>
</evidence>
<feature type="transmembrane region" description="Helical" evidence="13">
    <location>
        <begin position="82"/>
        <end position="106"/>
    </location>
</feature>
<dbReference type="PIRSF" id="PIRSF000847">
    <property type="entry name" value="Phos_ph_gly_syn"/>
    <property type="match status" value="1"/>
</dbReference>
<gene>
    <name evidence="14" type="primary">pgsA</name>
    <name evidence="14" type="ORF">HER12_00840</name>
</gene>
<evidence type="ECO:0000256" key="9">
    <source>
        <dbReference type="ARBA" id="ARBA00023209"/>
    </source>
</evidence>
<comment type="caution">
    <text evidence="14">The sequence shown here is derived from an EMBL/GenBank/DDBJ whole genome shotgun (WGS) entry which is preliminary data.</text>
</comment>
<dbReference type="InterPro" id="IPR050324">
    <property type="entry name" value="CDP-alcohol_PTase-I"/>
</dbReference>
<evidence type="ECO:0000256" key="12">
    <source>
        <dbReference type="RuleBase" id="RU003750"/>
    </source>
</evidence>
<name>A0A846U8U6_9MOLU</name>
<dbReference type="Gene3D" id="1.20.120.1760">
    <property type="match status" value="1"/>
</dbReference>
<dbReference type="GO" id="GO:0046474">
    <property type="term" value="P:glycerophospholipid biosynthetic process"/>
    <property type="evidence" value="ECO:0007669"/>
    <property type="project" value="TreeGrafter"/>
</dbReference>
<keyword evidence="6 13" id="KW-1133">Transmembrane helix</keyword>
<dbReference type="PANTHER" id="PTHR14269:SF62">
    <property type="entry name" value="CDP-DIACYLGLYCEROL--GLYCEROL-3-PHOSPHATE 3-PHOSPHATIDYLTRANSFERASE 1, CHLOROPLASTIC"/>
    <property type="match status" value="1"/>
</dbReference>
<dbReference type="Pfam" id="PF01066">
    <property type="entry name" value="CDP-OH_P_transf"/>
    <property type="match status" value="1"/>
</dbReference>
<dbReference type="InterPro" id="IPR048254">
    <property type="entry name" value="CDP_ALCOHOL_P_TRANSF_CS"/>
</dbReference>
<evidence type="ECO:0000313" key="15">
    <source>
        <dbReference type="Proteomes" id="UP000584587"/>
    </source>
</evidence>
<sequence>MNLPNSISLVRILLIPIILVLMLVNWDQSIISGSYELPVAWLLAGIFFVIAAVSDYIDGYLARKLNQVTTFGKFFDSIADKLLTNSVLIVMSYLEIVPIWLTLILVMRDFLIDALRQILASKQVIMEANWYGKWKAAFQMFGLTLLFFVSYQHFNGSATGNALYDQYGVVNQVVLIPMYLTLALSLYSAGVYFYLNYHYLLSGEAKKSTKVKKTKKSKK</sequence>
<dbReference type="InterPro" id="IPR043130">
    <property type="entry name" value="CDP-OH_PTrfase_TM_dom"/>
</dbReference>
<keyword evidence="9" id="KW-0594">Phospholipid biosynthesis</keyword>
<dbReference type="InterPro" id="IPR004570">
    <property type="entry name" value="Phosphatidylglycerol_P_synth"/>
</dbReference>
<evidence type="ECO:0000256" key="8">
    <source>
        <dbReference type="ARBA" id="ARBA00023136"/>
    </source>
</evidence>